<keyword evidence="4" id="KW-1185">Reference proteome</keyword>
<comment type="similarity">
    <text evidence="1">Belongs to the peptidase M24 family. SPT16 subfamily.</text>
</comment>
<dbReference type="SUPFAM" id="SSF55920">
    <property type="entry name" value="Creatinase/aminopeptidase"/>
    <property type="match status" value="1"/>
</dbReference>
<dbReference type="GO" id="GO:0035101">
    <property type="term" value="C:FACT complex"/>
    <property type="evidence" value="ECO:0007669"/>
    <property type="project" value="UniProtKB-UniRule"/>
</dbReference>
<keyword evidence="1" id="KW-0539">Nucleus</keyword>
<comment type="caution">
    <text evidence="3">The sequence shown here is derived from an EMBL/GenBank/DDBJ whole genome shotgun (WGS) entry which is preliminary data.</text>
</comment>
<evidence type="ECO:0000313" key="4">
    <source>
        <dbReference type="Proteomes" id="UP000188268"/>
    </source>
</evidence>
<keyword evidence="1" id="KW-0227">DNA damage</keyword>
<dbReference type="Gramene" id="OMP03069">
    <property type="protein sequence ID" value="OMP03069"/>
    <property type="gene ID" value="CCACVL1_02596"/>
</dbReference>
<proteinExistence type="inferred from homology"/>
<dbReference type="OrthoDB" id="10251642at2759"/>
<accession>A0A1R3K7L4</accession>
<feature type="domain" description="Peptidase M24" evidence="2">
    <location>
        <begin position="15"/>
        <end position="103"/>
    </location>
</feature>
<evidence type="ECO:0000256" key="1">
    <source>
        <dbReference type="RuleBase" id="RU367052"/>
    </source>
</evidence>
<dbReference type="InterPro" id="IPR040258">
    <property type="entry name" value="Spt16"/>
</dbReference>
<dbReference type="STRING" id="210143.A0A1R3K7L4"/>
<comment type="subunit">
    <text evidence="1">Component of the FACT complex.</text>
</comment>
<dbReference type="Pfam" id="PF00557">
    <property type="entry name" value="Peptidase_M24"/>
    <property type="match status" value="1"/>
</dbReference>
<sequence length="111" mass="12401">MAWLEIKDFAQISLHSVYKILIEAQGAAIMKLKPDNIVSDAYRAATSVVREIMPGLMQYLTKSDGTWMRLEFKETGLDITIDNGSKVKAGMIFNVALGFHELPSITDNPRN</sequence>
<reference evidence="3 4" key="1">
    <citation type="submission" date="2013-09" db="EMBL/GenBank/DDBJ databases">
        <title>Corchorus capsularis genome sequencing.</title>
        <authorList>
            <person name="Alam M."/>
            <person name="Haque M.S."/>
            <person name="Islam M.S."/>
            <person name="Emdad E.M."/>
            <person name="Islam M.M."/>
            <person name="Ahmed B."/>
            <person name="Halim A."/>
            <person name="Hossen Q.M.M."/>
            <person name="Hossain M.Z."/>
            <person name="Ahmed R."/>
            <person name="Khan M.M."/>
            <person name="Islam R."/>
            <person name="Rashid M.M."/>
            <person name="Khan S.A."/>
            <person name="Rahman M.S."/>
            <person name="Alam M."/>
        </authorList>
    </citation>
    <scope>NUCLEOTIDE SEQUENCE [LARGE SCALE GENOMIC DNA]</scope>
    <source>
        <strain evidence="4">cv. CVL-1</strain>
        <tissue evidence="3">Whole seedling</tissue>
    </source>
</reference>
<dbReference type="GO" id="GO:0006260">
    <property type="term" value="P:DNA replication"/>
    <property type="evidence" value="ECO:0007669"/>
    <property type="project" value="UniProtKB-KW"/>
</dbReference>
<protein>
    <recommendedName>
        <fullName evidence="1">FACT complex subunit</fullName>
    </recommendedName>
</protein>
<dbReference type="Proteomes" id="UP000188268">
    <property type="component" value="Unassembled WGS sequence"/>
</dbReference>
<dbReference type="InterPro" id="IPR000994">
    <property type="entry name" value="Pept_M24"/>
</dbReference>
<keyword evidence="1" id="KW-0805">Transcription regulation</keyword>
<comment type="function">
    <text evidence="1">Component of the FACT complex, a general chromatin factor that acts to reorganize nucleosomes. The FACT complex is involved in multiple processes that require DNA as a template such as mRNA elongation, DNA replication and DNA repair. During transcription elongation the FACT complex acts as a histone chaperone that both destabilizes and restores nucleosomal structure. It facilitates the passage of RNA polymerase II and transcription by promoting the dissociation of one histone H2A-H2B dimer from the nucleosome, then subsequently promotes the reestablishment of the nucleosome following the passage of RNA polymerase II.</text>
</comment>
<evidence type="ECO:0000313" key="3">
    <source>
        <dbReference type="EMBL" id="OMP03069.1"/>
    </source>
</evidence>
<name>A0A1R3K7L4_COCAP</name>
<keyword evidence="1" id="KW-0235">DNA replication</keyword>
<dbReference type="PANTHER" id="PTHR13980:SF15">
    <property type="entry name" value="FACT COMPLEX SUBUNIT SPT16"/>
    <property type="match status" value="1"/>
</dbReference>
<keyword evidence="1" id="KW-0804">Transcription</keyword>
<evidence type="ECO:0000259" key="2">
    <source>
        <dbReference type="Pfam" id="PF00557"/>
    </source>
</evidence>
<comment type="subcellular location">
    <subcellularLocation>
        <location evidence="1">Nucleus</location>
    </subcellularLocation>
    <subcellularLocation>
        <location evidence="1">Chromosome</location>
    </subcellularLocation>
</comment>
<dbReference type="Gene3D" id="3.90.230.10">
    <property type="entry name" value="Creatinase/methionine aminopeptidase superfamily"/>
    <property type="match status" value="1"/>
</dbReference>
<dbReference type="GO" id="GO:0006281">
    <property type="term" value="P:DNA repair"/>
    <property type="evidence" value="ECO:0007669"/>
    <property type="project" value="UniProtKB-UniRule"/>
</dbReference>
<dbReference type="AlphaFoldDB" id="A0A1R3K7L4"/>
<gene>
    <name evidence="3" type="ORF">CCACVL1_02596</name>
</gene>
<keyword evidence="1" id="KW-0234">DNA repair</keyword>
<dbReference type="GO" id="GO:0031491">
    <property type="term" value="F:nucleosome binding"/>
    <property type="evidence" value="ECO:0007669"/>
    <property type="project" value="TreeGrafter"/>
</dbReference>
<dbReference type="EMBL" id="AWWV01006136">
    <property type="protein sequence ID" value="OMP03069.1"/>
    <property type="molecule type" value="Genomic_DNA"/>
</dbReference>
<dbReference type="GO" id="GO:0006368">
    <property type="term" value="P:transcription elongation by RNA polymerase II"/>
    <property type="evidence" value="ECO:0007669"/>
    <property type="project" value="TreeGrafter"/>
</dbReference>
<organism evidence="3 4">
    <name type="scientific">Corchorus capsularis</name>
    <name type="common">Jute</name>
    <dbReference type="NCBI Taxonomy" id="210143"/>
    <lineage>
        <taxon>Eukaryota</taxon>
        <taxon>Viridiplantae</taxon>
        <taxon>Streptophyta</taxon>
        <taxon>Embryophyta</taxon>
        <taxon>Tracheophyta</taxon>
        <taxon>Spermatophyta</taxon>
        <taxon>Magnoliopsida</taxon>
        <taxon>eudicotyledons</taxon>
        <taxon>Gunneridae</taxon>
        <taxon>Pentapetalae</taxon>
        <taxon>rosids</taxon>
        <taxon>malvids</taxon>
        <taxon>Malvales</taxon>
        <taxon>Malvaceae</taxon>
        <taxon>Grewioideae</taxon>
        <taxon>Apeibeae</taxon>
        <taxon>Corchorus</taxon>
    </lineage>
</organism>
<keyword evidence="1" id="KW-0158">Chromosome</keyword>
<dbReference type="PANTHER" id="PTHR13980">
    <property type="entry name" value="CDC68 RELATED"/>
    <property type="match status" value="1"/>
</dbReference>
<dbReference type="InterPro" id="IPR036005">
    <property type="entry name" value="Creatinase/aminopeptidase-like"/>
</dbReference>